<gene>
    <name evidence="6" type="ORF">QU605_08900</name>
</gene>
<dbReference type="SUPFAM" id="SSF54106">
    <property type="entry name" value="LysM domain"/>
    <property type="match status" value="1"/>
</dbReference>
<keyword evidence="7" id="KW-1185">Reference proteome</keyword>
<dbReference type="InterPro" id="IPR018392">
    <property type="entry name" value="LysM"/>
</dbReference>
<dbReference type="InterPro" id="IPR051056">
    <property type="entry name" value="Glycosyl_Hydrolase_73"/>
</dbReference>
<dbReference type="InterPro" id="IPR002901">
    <property type="entry name" value="MGlyc_endo_b_GlcNAc-like_dom"/>
</dbReference>
<comment type="caution">
    <text evidence="6">The sequence shown here is derived from an EMBL/GenBank/DDBJ whole genome shotgun (WGS) entry which is preliminary data.</text>
</comment>
<keyword evidence="2" id="KW-0081">Bacteriolytic enzyme</keyword>
<keyword evidence="1" id="KW-0929">Antimicrobial</keyword>
<feature type="domain" description="LysM" evidence="5">
    <location>
        <begin position="223"/>
        <end position="266"/>
    </location>
</feature>
<dbReference type="InterPro" id="IPR036779">
    <property type="entry name" value="LysM_dom_sf"/>
</dbReference>
<dbReference type="SMART" id="SM00257">
    <property type="entry name" value="LysM"/>
    <property type="match status" value="1"/>
</dbReference>
<dbReference type="RefSeq" id="WP_289724937.1">
    <property type="nucleotide sequence ID" value="NZ_JAUDUY010000003.1"/>
</dbReference>
<evidence type="ECO:0000256" key="3">
    <source>
        <dbReference type="ARBA" id="ARBA00022801"/>
    </source>
</evidence>
<name>A0ABT7WF90_9FLAO</name>
<protein>
    <recommendedName>
        <fullName evidence="4">Peptidoglycan hydrolase</fullName>
    </recommendedName>
</protein>
<evidence type="ECO:0000256" key="2">
    <source>
        <dbReference type="ARBA" id="ARBA00022638"/>
    </source>
</evidence>
<dbReference type="PROSITE" id="PS51782">
    <property type="entry name" value="LYSM"/>
    <property type="match status" value="1"/>
</dbReference>
<sequence length="272" mass="31075">MRRIIGIAGLSLLVLTGCISKKKTTYANKSGKAEKSSKAKEKSSEKAAEAADTFVFIEVDSPEEYIRTFAPLAQSEMRTHGIPASIKLAQGLLESGFGRGELARKTNNHFGIKCHVGWEGDYERHDDDERDECFRRYNHPMYSYRDHSLFLTTRSRYGSLFDLPQDNYKAWARGLKKAGYATDRRYPEKLIELIERYDLDQYDAEVLGKRYKSGRNTSLSGYNSYRVQEGDTLYAISRRHYVSVEELMRLNGLKSNEISVGQVLKVPSQKVK</sequence>
<dbReference type="EMBL" id="JAUDUY010000003">
    <property type="protein sequence ID" value="MDM9631586.1"/>
    <property type="molecule type" value="Genomic_DNA"/>
</dbReference>
<dbReference type="PROSITE" id="PS51257">
    <property type="entry name" value="PROKAR_LIPOPROTEIN"/>
    <property type="match status" value="1"/>
</dbReference>
<dbReference type="Pfam" id="PF01832">
    <property type="entry name" value="Glucosaminidase"/>
    <property type="match status" value="1"/>
</dbReference>
<dbReference type="Pfam" id="PF01476">
    <property type="entry name" value="LysM"/>
    <property type="match status" value="1"/>
</dbReference>
<proteinExistence type="predicted"/>
<accession>A0ABT7WF90</accession>
<dbReference type="PANTHER" id="PTHR33308">
    <property type="entry name" value="PEPTIDOGLYCAN HYDROLASE FLGJ"/>
    <property type="match status" value="1"/>
</dbReference>
<dbReference type="Gene3D" id="3.10.350.10">
    <property type="entry name" value="LysM domain"/>
    <property type="match status" value="1"/>
</dbReference>
<dbReference type="CDD" id="cd00118">
    <property type="entry name" value="LysM"/>
    <property type="match status" value="1"/>
</dbReference>
<keyword evidence="3" id="KW-0378">Hydrolase</keyword>
<dbReference type="PANTHER" id="PTHR33308:SF9">
    <property type="entry name" value="PEPTIDOGLYCAN HYDROLASE FLGJ"/>
    <property type="match status" value="1"/>
</dbReference>
<reference evidence="6" key="1">
    <citation type="submission" date="2023-06" db="EMBL/GenBank/DDBJ databases">
        <title>Robiginitalea aurantiacus sp. nov. and Algoriphagus sediminis sp. nov., isolated from coastal sediment.</title>
        <authorList>
            <person name="Zhou Z.Y."/>
            <person name="An J."/>
            <person name="Jia Y.W."/>
            <person name="Du Z.J."/>
        </authorList>
    </citation>
    <scope>NUCLEOTIDE SEQUENCE</scope>
    <source>
        <strain evidence="6">M39</strain>
    </source>
</reference>
<dbReference type="SMART" id="SM00047">
    <property type="entry name" value="LYZ2"/>
    <property type="match status" value="1"/>
</dbReference>
<evidence type="ECO:0000256" key="4">
    <source>
        <dbReference type="ARBA" id="ARBA00032108"/>
    </source>
</evidence>
<evidence type="ECO:0000313" key="7">
    <source>
        <dbReference type="Proteomes" id="UP001174839"/>
    </source>
</evidence>
<dbReference type="Gene3D" id="1.10.530.10">
    <property type="match status" value="1"/>
</dbReference>
<evidence type="ECO:0000259" key="5">
    <source>
        <dbReference type="PROSITE" id="PS51782"/>
    </source>
</evidence>
<dbReference type="Proteomes" id="UP001174839">
    <property type="component" value="Unassembled WGS sequence"/>
</dbReference>
<organism evidence="6 7">
    <name type="scientific">Robiginitalea aurantiaca</name>
    <dbReference type="NCBI Taxonomy" id="3056915"/>
    <lineage>
        <taxon>Bacteria</taxon>
        <taxon>Pseudomonadati</taxon>
        <taxon>Bacteroidota</taxon>
        <taxon>Flavobacteriia</taxon>
        <taxon>Flavobacteriales</taxon>
        <taxon>Flavobacteriaceae</taxon>
        <taxon>Robiginitalea</taxon>
    </lineage>
</organism>
<evidence type="ECO:0000313" key="6">
    <source>
        <dbReference type="EMBL" id="MDM9631586.1"/>
    </source>
</evidence>
<evidence type="ECO:0000256" key="1">
    <source>
        <dbReference type="ARBA" id="ARBA00022529"/>
    </source>
</evidence>